<reference evidence="1 2" key="1">
    <citation type="submission" date="2015-09" db="EMBL/GenBank/DDBJ databases">
        <authorList>
            <consortium name="Pathogen Informatics"/>
        </authorList>
    </citation>
    <scope>NUCLEOTIDE SEQUENCE [LARGE SCALE GENOMIC DNA]</scope>
    <source>
        <strain evidence="1 2">2789STDY5608828</strain>
    </source>
</reference>
<dbReference type="Proteomes" id="UP000095546">
    <property type="component" value="Unassembled WGS sequence"/>
</dbReference>
<dbReference type="GeneID" id="83710742"/>
<dbReference type="EMBL" id="CYYU01000007">
    <property type="protein sequence ID" value="CUN76124.1"/>
    <property type="molecule type" value="Genomic_DNA"/>
</dbReference>
<evidence type="ECO:0000313" key="1">
    <source>
        <dbReference type="EMBL" id="CUN76124.1"/>
    </source>
</evidence>
<gene>
    <name evidence="1" type="ORF">ERS852385_01302</name>
</gene>
<proteinExistence type="predicted"/>
<sequence>MIKKDTEELEHEIEKAKAVEHYLEENRHELRDMSLAVFLQGLLEEKQLKKADVIRRTGMEPTYGYHIFDGHKKHPARSKVLLLALAMGLTVKEAQHLLYYAGCEALYARNSFDSIIWYALEHHLNVIDANLLLERLGEKPLV</sequence>
<name>A0A173ZIR1_9FIRM</name>
<protein>
    <submittedName>
        <fullName evidence="1">Uncharacterized protein</fullName>
    </submittedName>
</protein>
<accession>A0A173ZIR1</accession>
<dbReference type="OrthoDB" id="3233490at2"/>
<dbReference type="AlphaFoldDB" id="A0A173ZIR1"/>
<evidence type="ECO:0000313" key="2">
    <source>
        <dbReference type="Proteomes" id="UP000095546"/>
    </source>
</evidence>
<organism evidence="1 2">
    <name type="scientific">Mitsuokella jalaludinii</name>
    <dbReference type="NCBI Taxonomy" id="187979"/>
    <lineage>
        <taxon>Bacteria</taxon>
        <taxon>Bacillati</taxon>
        <taxon>Bacillota</taxon>
        <taxon>Negativicutes</taxon>
        <taxon>Selenomonadales</taxon>
        <taxon>Selenomonadaceae</taxon>
        <taxon>Mitsuokella</taxon>
    </lineage>
</organism>
<keyword evidence="2" id="KW-1185">Reference proteome</keyword>
<dbReference type="RefSeq" id="WP_070099907.1">
    <property type="nucleotide sequence ID" value="NZ_CABIWZ010000007.1"/>
</dbReference>